<sequence>MQSLTPFLLESLVRLLRLFVSWPAASLVDLFFPFPLHSRYHRLQALNLCSSPGWNSMLK</sequence>
<evidence type="ECO:0000313" key="1">
    <source>
        <dbReference type="EMBL" id="URE23198.1"/>
    </source>
</evidence>
<dbReference type="EMBL" id="CP097510">
    <property type="protein sequence ID" value="URE23198.1"/>
    <property type="molecule type" value="Genomic_DNA"/>
</dbReference>
<keyword evidence="2" id="KW-1185">Reference proteome</keyword>
<proteinExistence type="predicted"/>
<name>A0A9E7KJH7_9LILI</name>
<dbReference type="Proteomes" id="UP001055439">
    <property type="component" value="Chromosome 8"/>
</dbReference>
<reference evidence="1" key="1">
    <citation type="submission" date="2022-05" db="EMBL/GenBank/DDBJ databases">
        <title>The Musa troglodytarum L. genome provides insights into the mechanism of non-climacteric behaviour and enrichment of carotenoids.</title>
        <authorList>
            <person name="Wang J."/>
        </authorList>
    </citation>
    <scope>NUCLEOTIDE SEQUENCE</scope>
    <source>
        <tissue evidence="1">Leaf</tissue>
    </source>
</reference>
<evidence type="ECO:0000313" key="2">
    <source>
        <dbReference type="Proteomes" id="UP001055439"/>
    </source>
</evidence>
<organism evidence="1 2">
    <name type="scientific">Musa troglodytarum</name>
    <name type="common">fe'i banana</name>
    <dbReference type="NCBI Taxonomy" id="320322"/>
    <lineage>
        <taxon>Eukaryota</taxon>
        <taxon>Viridiplantae</taxon>
        <taxon>Streptophyta</taxon>
        <taxon>Embryophyta</taxon>
        <taxon>Tracheophyta</taxon>
        <taxon>Spermatophyta</taxon>
        <taxon>Magnoliopsida</taxon>
        <taxon>Liliopsida</taxon>
        <taxon>Zingiberales</taxon>
        <taxon>Musaceae</taxon>
        <taxon>Musa</taxon>
    </lineage>
</organism>
<gene>
    <name evidence="1" type="ORF">MUK42_34784</name>
</gene>
<accession>A0A9E7KJH7</accession>
<dbReference type="AlphaFoldDB" id="A0A9E7KJH7"/>
<protein>
    <submittedName>
        <fullName evidence="1">Uncharacterized protein</fullName>
    </submittedName>
</protein>